<accession>A0ABQ9XB43</accession>
<sequence>MSPGYVSDGACDILLCTLKVGDAKTAEVSICGSDIPDGEYRLIVKNTVSTKETVLKLICVNSKGKVEIDVFSSSSLEYGGKYEVVSMWSSSLTVALPTDATKRLLEVPEAPARVRSVSCVLAEDLKTHVEVVICGENLPMGKKLSVKVKEVGSSGSTIGSEISLPSGTIASKSRTEEISIEVYDADELLVEFGKTYELTWLTISETTSWIVDECVRFSVPCEPVRVTSALCTRKDADRAVVSLEGSGLIEAVTYTLSLSGRPTTDPDSSDVHETSIVVVATSFTEAKSAHLQLHPAKGSQLKFSFSYTIVGILCGSELYEHIDED</sequence>
<organism evidence="1 2">
    <name type="scientific">Blattamonas nauphoetae</name>
    <dbReference type="NCBI Taxonomy" id="2049346"/>
    <lineage>
        <taxon>Eukaryota</taxon>
        <taxon>Metamonada</taxon>
        <taxon>Preaxostyla</taxon>
        <taxon>Oxymonadida</taxon>
        <taxon>Blattamonas</taxon>
    </lineage>
</organism>
<keyword evidence="2" id="KW-1185">Reference proteome</keyword>
<evidence type="ECO:0000313" key="1">
    <source>
        <dbReference type="EMBL" id="KAK2948483.1"/>
    </source>
</evidence>
<dbReference type="EMBL" id="JARBJD010000175">
    <property type="protein sequence ID" value="KAK2948483.1"/>
    <property type="molecule type" value="Genomic_DNA"/>
</dbReference>
<reference evidence="1 2" key="1">
    <citation type="journal article" date="2022" name="bioRxiv">
        <title>Genomics of Preaxostyla Flagellates Illuminates Evolutionary Transitions and the Path Towards Mitochondrial Loss.</title>
        <authorList>
            <person name="Novak L.V.F."/>
            <person name="Treitli S.C."/>
            <person name="Pyrih J."/>
            <person name="Halakuc P."/>
            <person name="Pipaliya S.V."/>
            <person name="Vacek V."/>
            <person name="Brzon O."/>
            <person name="Soukal P."/>
            <person name="Eme L."/>
            <person name="Dacks J.B."/>
            <person name="Karnkowska A."/>
            <person name="Elias M."/>
            <person name="Hampl V."/>
        </authorList>
    </citation>
    <scope>NUCLEOTIDE SEQUENCE [LARGE SCALE GENOMIC DNA]</scope>
    <source>
        <strain evidence="1">NAU3</strain>
        <tissue evidence="1">Gut</tissue>
    </source>
</reference>
<gene>
    <name evidence="1" type="ORF">BLNAU_16552</name>
</gene>
<proteinExistence type="predicted"/>
<comment type="caution">
    <text evidence="1">The sequence shown here is derived from an EMBL/GenBank/DDBJ whole genome shotgun (WGS) entry which is preliminary data.</text>
</comment>
<protein>
    <submittedName>
        <fullName evidence="1">Uncharacterized protein</fullName>
    </submittedName>
</protein>
<evidence type="ECO:0000313" key="2">
    <source>
        <dbReference type="Proteomes" id="UP001281761"/>
    </source>
</evidence>
<name>A0ABQ9XB43_9EUKA</name>
<dbReference type="Proteomes" id="UP001281761">
    <property type="component" value="Unassembled WGS sequence"/>
</dbReference>